<proteinExistence type="predicted"/>
<gene>
    <name evidence="2" type="ORF">ALC57_09784</name>
</gene>
<reference evidence="2 3" key="1">
    <citation type="submission" date="2015-09" db="EMBL/GenBank/DDBJ databases">
        <title>Trachymyrmex cornetzi WGS genome.</title>
        <authorList>
            <person name="Nygaard S."/>
            <person name="Hu H."/>
            <person name="Boomsma J."/>
            <person name="Zhang G."/>
        </authorList>
    </citation>
    <scope>NUCLEOTIDE SEQUENCE [LARGE SCALE GENOMIC DNA]</scope>
    <source>
        <strain evidence="2">Tcor2-1</strain>
        <tissue evidence="2">Whole body</tissue>
    </source>
</reference>
<keyword evidence="3" id="KW-1185">Reference proteome</keyword>
<dbReference type="EMBL" id="KQ980066">
    <property type="protein sequence ID" value="KYN17902.1"/>
    <property type="molecule type" value="Genomic_DNA"/>
</dbReference>
<sequence>MRRTKLGAIARSGDPPLAKKRGAGRKEDKRIYLPVQARISASSKISGHGQIVSTALIRFTILRRRSII</sequence>
<organism evidence="2 3">
    <name type="scientific">Trachymyrmex cornetzi</name>
    <dbReference type="NCBI Taxonomy" id="471704"/>
    <lineage>
        <taxon>Eukaryota</taxon>
        <taxon>Metazoa</taxon>
        <taxon>Ecdysozoa</taxon>
        <taxon>Arthropoda</taxon>
        <taxon>Hexapoda</taxon>
        <taxon>Insecta</taxon>
        <taxon>Pterygota</taxon>
        <taxon>Neoptera</taxon>
        <taxon>Endopterygota</taxon>
        <taxon>Hymenoptera</taxon>
        <taxon>Apocrita</taxon>
        <taxon>Aculeata</taxon>
        <taxon>Formicoidea</taxon>
        <taxon>Formicidae</taxon>
        <taxon>Myrmicinae</taxon>
        <taxon>Trachymyrmex</taxon>
    </lineage>
</organism>
<evidence type="ECO:0000313" key="2">
    <source>
        <dbReference type="EMBL" id="KYN17902.1"/>
    </source>
</evidence>
<accession>A0A195DYU9</accession>
<dbReference type="AlphaFoldDB" id="A0A195DYU9"/>
<name>A0A195DYU9_9HYME</name>
<evidence type="ECO:0000256" key="1">
    <source>
        <dbReference type="SAM" id="MobiDB-lite"/>
    </source>
</evidence>
<protein>
    <submittedName>
        <fullName evidence="2">Uncharacterized protein</fullName>
    </submittedName>
</protein>
<dbReference type="Proteomes" id="UP000078492">
    <property type="component" value="Unassembled WGS sequence"/>
</dbReference>
<feature type="region of interest" description="Disordered" evidence="1">
    <location>
        <begin position="1"/>
        <end position="25"/>
    </location>
</feature>
<evidence type="ECO:0000313" key="3">
    <source>
        <dbReference type="Proteomes" id="UP000078492"/>
    </source>
</evidence>